<evidence type="ECO:0000313" key="5">
    <source>
        <dbReference type="EMBL" id="AGB05611.1"/>
    </source>
</evidence>
<dbReference type="SFLD" id="SFLDS00005">
    <property type="entry name" value="Isoprenoid_Synthase_Type_I"/>
    <property type="match status" value="1"/>
</dbReference>
<evidence type="ECO:0000259" key="4">
    <source>
        <dbReference type="Pfam" id="PF03936"/>
    </source>
</evidence>
<comment type="cofactor">
    <cofactor evidence="1">
        <name>Mg(2+)</name>
        <dbReference type="ChEBI" id="CHEBI:18420"/>
    </cofactor>
</comment>
<dbReference type="SUPFAM" id="SSF48576">
    <property type="entry name" value="Terpenoid synthases"/>
    <property type="match status" value="1"/>
</dbReference>
<evidence type="ECO:0000256" key="1">
    <source>
        <dbReference type="ARBA" id="ARBA00001946"/>
    </source>
</evidence>
<feature type="domain" description="Terpene synthase metal-binding" evidence="4">
    <location>
        <begin position="253"/>
        <end position="490"/>
    </location>
</feature>
<name>L0HLG9_VALOF</name>
<dbReference type="GO" id="GO:0016102">
    <property type="term" value="P:diterpenoid biosynthetic process"/>
    <property type="evidence" value="ECO:0007669"/>
    <property type="project" value="InterPro"/>
</dbReference>
<feature type="domain" description="Terpene synthase N-terminal" evidence="3">
    <location>
        <begin position="15"/>
        <end position="194"/>
    </location>
</feature>
<dbReference type="Pfam" id="PF03936">
    <property type="entry name" value="Terpene_synth_C"/>
    <property type="match status" value="1"/>
</dbReference>
<reference evidence="5" key="2">
    <citation type="journal article" date="2013" name="J. Biol. Chem.">
        <title>Functional identification of valerena-1,10-diene synthase, a terpene synthase catalyzing a unique chemical cascade in the biosynthesis of biologically active sesquiterpenes in Valeriana officinalis.</title>
        <authorList>
            <person name="Yeo Y.S."/>
            <person name="Nybo S.E."/>
            <person name="Chittiboyina A.G."/>
            <person name="Weerasooriya A.D."/>
            <person name="Wang Y.H."/>
            <person name="Gongora-Castillo E."/>
            <person name="Vaillancourt B."/>
            <person name="Buell C.R."/>
            <person name="DellaPenna D."/>
            <person name="Celiz M.D."/>
            <person name="Jones A.D."/>
            <person name="Wurtele E.S."/>
            <person name="Ransom N."/>
            <person name="Dudareva N."/>
            <person name="Shaaban K.A."/>
            <person name="Tibrewal N."/>
            <person name="Chandra S."/>
            <person name="Smillie T."/>
            <person name="Khan I.A."/>
            <person name="Coates R.M."/>
            <person name="Watt D.S."/>
            <person name="Chappell J."/>
        </authorList>
    </citation>
    <scope>NUCLEOTIDE SEQUENCE</scope>
</reference>
<dbReference type="PANTHER" id="PTHR31225">
    <property type="entry name" value="OS04G0344100 PROTEIN-RELATED"/>
    <property type="match status" value="1"/>
</dbReference>
<dbReference type="AlphaFoldDB" id="L0HLG9"/>
<dbReference type="InterPro" id="IPR008949">
    <property type="entry name" value="Isoprenoid_synthase_dom_sf"/>
</dbReference>
<dbReference type="Pfam" id="PF01397">
    <property type="entry name" value="Terpene_synth"/>
    <property type="match status" value="1"/>
</dbReference>
<reference evidence="5" key="1">
    <citation type="submission" date="2012-08" db="EMBL/GenBank/DDBJ databases">
        <authorList>
            <person name="Yeo Y.-S."/>
            <person name="Nybo S.E."/>
            <person name="Chappell J."/>
        </authorList>
    </citation>
    <scope>NUCLEOTIDE SEQUENCE</scope>
</reference>
<dbReference type="InterPro" id="IPR036965">
    <property type="entry name" value="Terpene_synth_N_sf"/>
</dbReference>
<dbReference type="GO" id="GO:0000287">
    <property type="term" value="F:magnesium ion binding"/>
    <property type="evidence" value="ECO:0007669"/>
    <property type="project" value="InterPro"/>
</dbReference>
<dbReference type="FunFam" id="1.10.600.10:FF:000007">
    <property type="entry name" value="Isoprene synthase, chloroplastic"/>
    <property type="match status" value="1"/>
</dbReference>
<dbReference type="Gene3D" id="1.50.10.130">
    <property type="entry name" value="Terpene synthase, N-terminal domain"/>
    <property type="match status" value="1"/>
</dbReference>
<dbReference type="SUPFAM" id="SSF48239">
    <property type="entry name" value="Terpenoid cyclases/Protein prenyltransferases"/>
    <property type="match status" value="1"/>
</dbReference>
<dbReference type="FunFam" id="1.50.10.130:FF:000001">
    <property type="entry name" value="Isoprene synthase, chloroplastic"/>
    <property type="match status" value="1"/>
</dbReference>
<dbReference type="InterPro" id="IPR008930">
    <property type="entry name" value="Terpenoid_cyclase/PrenylTrfase"/>
</dbReference>
<organism evidence="5">
    <name type="scientific">Valeriana officinalis</name>
    <name type="common">Valerian</name>
    <name type="synonym">Garden heliotrope</name>
    <dbReference type="NCBI Taxonomy" id="19953"/>
    <lineage>
        <taxon>Eukaryota</taxon>
        <taxon>Viridiplantae</taxon>
        <taxon>Streptophyta</taxon>
        <taxon>Embryophyta</taxon>
        <taxon>Tracheophyta</taxon>
        <taxon>Spermatophyta</taxon>
        <taxon>Magnoliopsida</taxon>
        <taxon>eudicotyledons</taxon>
        <taxon>Gunneridae</taxon>
        <taxon>Pentapetalae</taxon>
        <taxon>asterids</taxon>
        <taxon>campanulids</taxon>
        <taxon>Dipsacales</taxon>
        <taxon>Caprifoliaceae</taxon>
        <taxon>Valeriana</taxon>
    </lineage>
</organism>
<keyword evidence="2" id="KW-0479">Metal-binding</keyword>
<accession>L0HLG9</accession>
<proteinExistence type="evidence at transcript level"/>
<gene>
    <name evidence="5" type="primary">TPS2</name>
</gene>
<dbReference type="CDD" id="cd00684">
    <property type="entry name" value="Terpene_cyclase_plant_C1"/>
    <property type="match status" value="1"/>
</dbReference>
<evidence type="ECO:0000256" key="2">
    <source>
        <dbReference type="ARBA" id="ARBA00022723"/>
    </source>
</evidence>
<dbReference type="EMBL" id="JX494700">
    <property type="protein sequence ID" value="AGB05611.1"/>
    <property type="molecule type" value="mRNA"/>
</dbReference>
<evidence type="ECO:0000259" key="3">
    <source>
        <dbReference type="Pfam" id="PF01397"/>
    </source>
</evidence>
<dbReference type="InterPro" id="IPR044814">
    <property type="entry name" value="Terpene_cyclase_plant_C1"/>
</dbReference>
<dbReference type="InterPro" id="IPR005630">
    <property type="entry name" value="Terpene_synthase_metal-bd"/>
</dbReference>
<dbReference type="InterPro" id="IPR001906">
    <property type="entry name" value="Terpene_synth_N"/>
</dbReference>
<dbReference type="Gene3D" id="1.10.600.10">
    <property type="entry name" value="Farnesyl Diphosphate Synthase"/>
    <property type="match status" value="1"/>
</dbReference>
<dbReference type="PANTHER" id="PTHR31225:SF256">
    <property type="entry name" value="(-)-ALPHA-TERPINEOL SYNTHASE-LIKE"/>
    <property type="match status" value="1"/>
</dbReference>
<dbReference type="SFLD" id="SFLDG01019">
    <property type="entry name" value="Terpene_Cyclase_Like_1_C_Termi"/>
    <property type="match status" value="1"/>
</dbReference>
<protein>
    <submittedName>
        <fullName evidence="5">Sesquiterpene synthase 2</fullName>
    </submittedName>
</protein>
<sequence length="547" mass="63423">MEVVRRFSNYKPSLWTHTYLNSLTSIYGENIYKERAEKLKGNIKIMLKEANGTLNQLELIDNIQRLGVCYHFEDETDEILKGIFVNFNSTKNKRSENISLYAASLQFRLLRQHGYLVLPQDAFKDFIDDGTFKTKPSDDTTKGILNLYEASFLAIQGENILDVAQDFAIKYLNENLELTTADDPTLGEHIRHALELPFHWRMPRVEVRWYIPIYQSTLHMNPVLLEFAKLDFNIVQALYIEEIKDLSRWNTSTKLTEKMSFARDRIVECYFWMLGLTFELQFGYTREIITKLGFFVNVIDDAYDTYATLDEVRLFTQAIERWDVKEIEQLPSYMRVCFLVVFNLINELVFNALKEQDIDIGPPLRKALLDYCKSGEVEAKWYHSGYKPALDEYLECSLITVSTPFLIICAYFITASPITKQAIQSLDQYPSIVRWSNMVVRLADDLATSYDEIKRGDVPKLIQCYMHEKGASEEEARAHVNHLISESWKKINNNLYVESPFSKTYIPIAMNLARVSQCVYQTCDGNGYPTPESKEQVASLLVHPIPI</sequence>
<dbReference type="GO" id="GO:0010333">
    <property type="term" value="F:terpene synthase activity"/>
    <property type="evidence" value="ECO:0007669"/>
    <property type="project" value="InterPro"/>
</dbReference>
<dbReference type="InterPro" id="IPR034741">
    <property type="entry name" value="Terpene_cyclase-like_1_C"/>
</dbReference>
<dbReference type="InterPro" id="IPR050148">
    <property type="entry name" value="Terpene_synthase-like"/>
</dbReference>